<dbReference type="GeneID" id="36346704"/>
<dbReference type="EMBL" id="APAU02000321">
    <property type="protein sequence ID" value="EUB54153.1"/>
    <property type="molecule type" value="Genomic_DNA"/>
</dbReference>
<evidence type="ECO:0000313" key="1">
    <source>
        <dbReference type="EMBL" id="EUB54153.1"/>
    </source>
</evidence>
<keyword evidence="2" id="KW-1185">Reference proteome</keyword>
<dbReference type="RefSeq" id="XP_024345349.1">
    <property type="nucleotide sequence ID" value="XM_024500238.1"/>
</dbReference>
<reference evidence="1 2" key="1">
    <citation type="journal article" date="2013" name="Nat. Genet.">
        <title>The genome of the hydatid tapeworm Echinococcus granulosus.</title>
        <authorList>
            <person name="Zheng H."/>
            <person name="Zhang W."/>
            <person name="Zhang L."/>
            <person name="Zhang Z."/>
            <person name="Li J."/>
            <person name="Lu G."/>
            <person name="Zhu Y."/>
            <person name="Wang Y."/>
            <person name="Huang Y."/>
            <person name="Liu J."/>
            <person name="Kang H."/>
            <person name="Chen J."/>
            <person name="Wang L."/>
            <person name="Chen A."/>
            <person name="Yu S."/>
            <person name="Gao Z."/>
            <person name="Jin L."/>
            <person name="Gu W."/>
            <person name="Wang Z."/>
            <person name="Zhao L."/>
            <person name="Shi B."/>
            <person name="Wen H."/>
            <person name="Lin R."/>
            <person name="Jones M.K."/>
            <person name="Brejova B."/>
            <person name="Vinar T."/>
            <person name="Zhao G."/>
            <person name="McManus D.P."/>
            <person name="Chen Z."/>
            <person name="Zhou Y."/>
            <person name="Wang S."/>
        </authorList>
    </citation>
    <scope>NUCLEOTIDE SEQUENCE [LARGE SCALE GENOMIC DNA]</scope>
</reference>
<comment type="caution">
    <text evidence="1">The sequence shown here is derived from an EMBL/GenBank/DDBJ whole genome shotgun (WGS) entry which is preliminary data.</text>
</comment>
<dbReference type="CTD" id="36346704"/>
<organism evidence="1 2">
    <name type="scientific">Echinococcus granulosus</name>
    <name type="common">Hydatid tapeworm</name>
    <dbReference type="NCBI Taxonomy" id="6210"/>
    <lineage>
        <taxon>Eukaryota</taxon>
        <taxon>Metazoa</taxon>
        <taxon>Spiralia</taxon>
        <taxon>Lophotrochozoa</taxon>
        <taxon>Platyhelminthes</taxon>
        <taxon>Cestoda</taxon>
        <taxon>Eucestoda</taxon>
        <taxon>Cyclophyllidea</taxon>
        <taxon>Taeniidae</taxon>
        <taxon>Echinococcus</taxon>
        <taxon>Echinococcus granulosus group</taxon>
    </lineage>
</organism>
<sequence length="77" mass="8505">MNASGIVENGQSKFVQKRRIWPKSEYPGMSKNANMQDAQVQTPFRLRLTTPHSFGEVMIPAQAQSVSNVVGLGDADR</sequence>
<protein>
    <submittedName>
        <fullName evidence="1">Uncharacterized protein</fullName>
    </submittedName>
</protein>
<evidence type="ECO:0000313" key="2">
    <source>
        <dbReference type="Proteomes" id="UP000019149"/>
    </source>
</evidence>
<proteinExistence type="predicted"/>
<dbReference type="AlphaFoldDB" id="W6TZJ8"/>
<accession>W6TZJ8</accession>
<gene>
    <name evidence="1" type="ORF">EGR_10989</name>
</gene>
<name>W6TZJ8_ECHGR</name>
<dbReference type="KEGG" id="egl:EGR_10989"/>
<dbReference type="Proteomes" id="UP000019149">
    <property type="component" value="Unassembled WGS sequence"/>
</dbReference>